<feature type="transmembrane region" description="Helical" evidence="7">
    <location>
        <begin position="336"/>
        <end position="355"/>
    </location>
</feature>
<evidence type="ECO:0000256" key="3">
    <source>
        <dbReference type="ARBA" id="ARBA00022692"/>
    </source>
</evidence>
<dbReference type="GO" id="GO:0005886">
    <property type="term" value="C:plasma membrane"/>
    <property type="evidence" value="ECO:0007669"/>
    <property type="project" value="UniProtKB-SubCell"/>
</dbReference>
<name>A0A2S7IKN4_9BACT</name>
<gene>
    <name evidence="10" type="ORF">C5O19_01135</name>
</gene>
<comment type="subcellular location">
    <subcellularLocation>
        <location evidence="1">Cell membrane</location>
        <topology evidence="1">Multi-pass membrane protein</topology>
    </subcellularLocation>
</comment>
<keyword evidence="11" id="KW-1185">Reference proteome</keyword>
<dbReference type="OrthoDB" id="1522571at2"/>
<dbReference type="AlphaFoldDB" id="A0A2S7IKN4"/>
<proteinExistence type="predicted"/>
<keyword evidence="4 7" id="KW-1133">Transmembrane helix</keyword>
<feature type="domain" description="Polysaccharide chain length determinant N-terminal" evidence="8">
    <location>
        <begin position="21"/>
        <end position="88"/>
    </location>
</feature>
<dbReference type="Pfam" id="PF13807">
    <property type="entry name" value="GNVR"/>
    <property type="match status" value="1"/>
</dbReference>
<dbReference type="InterPro" id="IPR050445">
    <property type="entry name" value="Bact_polysacc_biosynth/exp"/>
</dbReference>
<keyword evidence="6" id="KW-0175">Coiled coil</keyword>
<dbReference type="InterPro" id="IPR032807">
    <property type="entry name" value="GNVR"/>
</dbReference>
<evidence type="ECO:0000256" key="4">
    <source>
        <dbReference type="ARBA" id="ARBA00022989"/>
    </source>
</evidence>
<evidence type="ECO:0000313" key="11">
    <source>
        <dbReference type="Proteomes" id="UP000239590"/>
    </source>
</evidence>
<evidence type="ECO:0000256" key="2">
    <source>
        <dbReference type="ARBA" id="ARBA00022475"/>
    </source>
</evidence>
<dbReference type="Pfam" id="PF02706">
    <property type="entry name" value="Wzz"/>
    <property type="match status" value="1"/>
</dbReference>
<keyword evidence="2" id="KW-1003">Cell membrane</keyword>
<keyword evidence="3 7" id="KW-0812">Transmembrane</keyword>
<evidence type="ECO:0000256" key="1">
    <source>
        <dbReference type="ARBA" id="ARBA00004651"/>
    </source>
</evidence>
<dbReference type="InterPro" id="IPR003856">
    <property type="entry name" value="LPS_length_determ_N"/>
</dbReference>
<sequence length="357" mass="40743">MEAKEVFQNSKYDSSSVIYFADIIKFLRKKYKLILFNGIVFGILGAIYSFSLQSEYAANTKILPELQSKSSLGSFRALADLAGINLDNMQISEAIRPDLYPSVLQSKPFLLNLSQLKVKASSSNKSETVEQFLRRQEDSFLFKTLISRFQRTNNIDSARDTKLIHLENNFQNQIIVLNQQQEKLLKDLSKRVKVELDKKTGIIIIETTMPDPVVAALTTHYTTDYLTNYILDYRSAKQSEQAKFLIAQKEAAKKRFQKAEQNLRAYQDRNRNPFLTSVTSDASQLQSELSIAQNLYIELSRQAEQAQIKIREELPILKVLEPAQVPLKRSSPIRSLIVIQFMILGIIIGLIVAILKK</sequence>
<accession>A0A2S7IKN4</accession>
<feature type="transmembrane region" description="Helical" evidence="7">
    <location>
        <begin position="33"/>
        <end position="51"/>
    </location>
</feature>
<evidence type="ECO:0000259" key="9">
    <source>
        <dbReference type="Pfam" id="PF13807"/>
    </source>
</evidence>
<comment type="caution">
    <text evidence="10">The sequence shown here is derived from an EMBL/GenBank/DDBJ whole genome shotgun (WGS) entry which is preliminary data.</text>
</comment>
<dbReference type="Proteomes" id="UP000239590">
    <property type="component" value="Unassembled WGS sequence"/>
</dbReference>
<evidence type="ECO:0000256" key="5">
    <source>
        <dbReference type="ARBA" id="ARBA00023136"/>
    </source>
</evidence>
<feature type="coiled-coil region" evidence="6">
    <location>
        <begin position="242"/>
        <end position="309"/>
    </location>
</feature>
<protein>
    <submittedName>
        <fullName evidence="10">Lipopolysaccharide biosynthesis protein</fullName>
    </submittedName>
</protein>
<dbReference type="GO" id="GO:0004713">
    <property type="term" value="F:protein tyrosine kinase activity"/>
    <property type="evidence" value="ECO:0007669"/>
    <property type="project" value="TreeGrafter"/>
</dbReference>
<evidence type="ECO:0000256" key="6">
    <source>
        <dbReference type="SAM" id="Coils"/>
    </source>
</evidence>
<reference evidence="11" key="1">
    <citation type="submission" date="2018-02" db="EMBL/GenBank/DDBJ databases">
        <title>Genome sequencing of Solimonas sp. HR-BB.</title>
        <authorList>
            <person name="Lee Y."/>
            <person name="Jeon C.O."/>
        </authorList>
    </citation>
    <scope>NUCLEOTIDE SEQUENCE [LARGE SCALE GENOMIC DNA]</scope>
    <source>
        <strain evidence="11">HR-U</strain>
    </source>
</reference>
<dbReference type="PANTHER" id="PTHR32309">
    <property type="entry name" value="TYROSINE-PROTEIN KINASE"/>
    <property type="match status" value="1"/>
</dbReference>
<dbReference type="RefSeq" id="WP_104709539.1">
    <property type="nucleotide sequence ID" value="NZ_PTRA01000001.1"/>
</dbReference>
<organism evidence="10 11">
    <name type="scientific">Siphonobacter curvatus</name>
    <dbReference type="NCBI Taxonomy" id="2094562"/>
    <lineage>
        <taxon>Bacteria</taxon>
        <taxon>Pseudomonadati</taxon>
        <taxon>Bacteroidota</taxon>
        <taxon>Cytophagia</taxon>
        <taxon>Cytophagales</taxon>
        <taxon>Cytophagaceae</taxon>
        <taxon>Siphonobacter</taxon>
    </lineage>
</organism>
<feature type="domain" description="Tyrosine-protein kinase G-rich" evidence="9">
    <location>
        <begin position="284"/>
        <end position="357"/>
    </location>
</feature>
<keyword evidence="5 7" id="KW-0472">Membrane</keyword>
<evidence type="ECO:0000313" key="10">
    <source>
        <dbReference type="EMBL" id="PQA58311.1"/>
    </source>
</evidence>
<dbReference type="PANTHER" id="PTHR32309:SF13">
    <property type="entry name" value="FERRIC ENTEROBACTIN TRANSPORT PROTEIN FEPE"/>
    <property type="match status" value="1"/>
</dbReference>
<evidence type="ECO:0000256" key="7">
    <source>
        <dbReference type="SAM" id="Phobius"/>
    </source>
</evidence>
<dbReference type="EMBL" id="PTRA01000001">
    <property type="protein sequence ID" value="PQA58311.1"/>
    <property type="molecule type" value="Genomic_DNA"/>
</dbReference>
<evidence type="ECO:0000259" key="8">
    <source>
        <dbReference type="Pfam" id="PF02706"/>
    </source>
</evidence>